<dbReference type="GO" id="GO:0008757">
    <property type="term" value="F:S-adenosylmethionine-dependent methyltransferase activity"/>
    <property type="evidence" value="ECO:0007669"/>
    <property type="project" value="InterPro"/>
</dbReference>
<proteinExistence type="predicted"/>
<dbReference type="InterPro" id="IPR008854">
    <property type="entry name" value="TPMT"/>
</dbReference>
<dbReference type="Gramene" id="PUZ57291">
    <property type="protein sequence ID" value="PUZ57291"/>
    <property type="gene ID" value="GQ55_5G418400"/>
</dbReference>
<keyword evidence="2" id="KW-0808">Transferase</keyword>
<evidence type="ECO:0000256" key="1">
    <source>
        <dbReference type="ARBA" id="ARBA00022603"/>
    </source>
</evidence>
<evidence type="ECO:0000256" key="3">
    <source>
        <dbReference type="ARBA" id="ARBA00022691"/>
    </source>
</evidence>
<evidence type="ECO:0000256" key="4">
    <source>
        <dbReference type="SAM" id="MobiDB-lite"/>
    </source>
</evidence>
<organism evidence="5 6">
    <name type="scientific">Panicum hallii var. hallii</name>
    <dbReference type="NCBI Taxonomy" id="1504633"/>
    <lineage>
        <taxon>Eukaryota</taxon>
        <taxon>Viridiplantae</taxon>
        <taxon>Streptophyta</taxon>
        <taxon>Embryophyta</taxon>
        <taxon>Tracheophyta</taxon>
        <taxon>Spermatophyta</taxon>
        <taxon>Magnoliopsida</taxon>
        <taxon>Liliopsida</taxon>
        <taxon>Poales</taxon>
        <taxon>Poaceae</taxon>
        <taxon>PACMAD clade</taxon>
        <taxon>Panicoideae</taxon>
        <taxon>Panicodae</taxon>
        <taxon>Paniceae</taxon>
        <taxon>Panicinae</taxon>
        <taxon>Panicum</taxon>
        <taxon>Panicum sect. Panicum</taxon>
    </lineage>
</organism>
<keyword evidence="1" id="KW-0489">Methyltransferase</keyword>
<feature type="compositionally biased region" description="Basic residues" evidence="4">
    <location>
        <begin position="95"/>
        <end position="104"/>
    </location>
</feature>
<dbReference type="PROSITE" id="PS51585">
    <property type="entry name" value="SAM_MT_TPMT"/>
    <property type="match status" value="1"/>
</dbReference>
<sequence>MQVLLVGCFSTSLVFALKAVFLSFGMACSICRPSTIVGRTQVGSRPRERTNIWRRPPRGSCWPRACPRRAAAAAAASASCRCPAGCRAGGSWCGPRRRPRRKGRASWPPSPRPRSRRRSGPSGVPSDSDESDQANGWKKSWEFGVTLWDLGKQTPDIEQAHS</sequence>
<accession>A0A2T7DNX7</accession>
<gene>
    <name evidence="5" type="ORF">GQ55_5G418400</name>
</gene>
<keyword evidence="6" id="KW-1185">Reference proteome</keyword>
<evidence type="ECO:0000256" key="2">
    <source>
        <dbReference type="ARBA" id="ARBA00022679"/>
    </source>
</evidence>
<keyword evidence="3" id="KW-0949">S-adenosyl-L-methionine</keyword>
<protein>
    <submittedName>
        <fullName evidence="5">Uncharacterized protein</fullName>
    </submittedName>
</protein>
<evidence type="ECO:0000313" key="6">
    <source>
        <dbReference type="Proteomes" id="UP000244336"/>
    </source>
</evidence>
<dbReference type="Proteomes" id="UP000244336">
    <property type="component" value="Chromosome 5"/>
</dbReference>
<name>A0A2T7DNX7_9POAL</name>
<dbReference type="AlphaFoldDB" id="A0A2T7DNX7"/>
<dbReference type="EMBL" id="CM009753">
    <property type="protein sequence ID" value="PUZ57291.1"/>
    <property type="molecule type" value="Genomic_DNA"/>
</dbReference>
<feature type="region of interest" description="Disordered" evidence="4">
    <location>
        <begin position="82"/>
        <end position="137"/>
    </location>
</feature>
<reference evidence="5 6" key="1">
    <citation type="submission" date="2018-04" db="EMBL/GenBank/DDBJ databases">
        <title>WGS assembly of Panicum hallii var. hallii HAL2.</title>
        <authorList>
            <person name="Lovell J."/>
            <person name="Jenkins J."/>
            <person name="Lowry D."/>
            <person name="Mamidi S."/>
            <person name="Sreedasyam A."/>
            <person name="Weng X."/>
            <person name="Barry K."/>
            <person name="Bonette J."/>
            <person name="Campitelli B."/>
            <person name="Daum C."/>
            <person name="Gordon S."/>
            <person name="Gould B."/>
            <person name="Lipzen A."/>
            <person name="MacQueen A."/>
            <person name="Palacio-Mejia J."/>
            <person name="Plott C."/>
            <person name="Shakirov E."/>
            <person name="Shu S."/>
            <person name="Yoshinaga Y."/>
            <person name="Zane M."/>
            <person name="Rokhsar D."/>
            <person name="Grimwood J."/>
            <person name="Schmutz J."/>
            <person name="Juenger T."/>
        </authorList>
    </citation>
    <scope>NUCLEOTIDE SEQUENCE [LARGE SCALE GENOMIC DNA]</scope>
    <source>
        <strain evidence="6">cv. HAL2</strain>
    </source>
</reference>
<evidence type="ECO:0000313" key="5">
    <source>
        <dbReference type="EMBL" id="PUZ57291.1"/>
    </source>
</evidence>
<dbReference type="GO" id="GO:0032259">
    <property type="term" value="P:methylation"/>
    <property type="evidence" value="ECO:0007669"/>
    <property type="project" value="UniProtKB-KW"/>
</dbReference>